<dbReference type="Gene3D" id="1.10.274.100">
    <property type="entry name" value="RNA polymerase Rpb1, domain 3"/>
    <property type="match status" value="1"/>
</dbReference>
<dbReference type="InterPro" id="IPR035698">
    <property type="entry name" value="RNAP_III_Rpc1_C"/>
</dbReference>
<evidence type="ECO:0000256" key="11">
    <source>
        <dbReference type="ARBA" id="ARBA00023242"/>
    </source>
</evidence>
<evidence type="ECO:0000256" key="13">
    <source>
        <dbReference type="ARBA" id="ARBA00058108"/>
    </source>
</evidence>
<dbReference type="GO" id="GO:0003899">
    <property type="term" value="F:DNA-directed RNA polymerase activity"/>
    <property type="evidence" value="ECO:0007669"/>
    <property type="project" value="UniProtKB-EC"/>
</dbReference>
<dbReference type="PANTHER" id="PTHR48446:SF1">
    <property type="entry name" value="DNA-DIRECTED RNA POLYMERASE SUBUNIT BETA' N-TERMINAL SECTION"/>
    <property type="match status" value="1"/>
</dbReference>
<keyword evidence="7" id="KW-0479">Metal-binding</keyword>
<organism evidence="16 17">
    <name type="scientific">Cyclotella atomus</name>
    <dbReference type="NCBI Taxonomy" id="382360"/>
    <lineage>
        <taxon>Eukaryota</taxon>
        <taxon>Sar</taxon>
        <taxon>Stramenopiles</taxon>
        <taxon>Ochrophyta</taxon>
        <taxon>Bacillariophyta</taxon>
        <taxon>Coscinodiscophyceae</taxon>
        <taxon>Thalassiosirophycidae</taxon>
        <taxon>Stephanodiscales</taxon>
        <taxon>Stephanodiscaceae</taxon>
        <taxon>Cyclotella</taxon>
    </lineage>
</organism>
<name>A0ABD3NJ86_9STRA</name>
<dbReference type="Pfam" id="PF04998">
    <property type="entry name" value="RNA_pol_Rpb1_5"/>
    <property type="match status" value="1"/>
</dbReference>
<dbReference type="InterPro" id="IPR007080">
    <property type="entry name" value="RNA_pol_Rpb1_1"/>
</dbReference>
<gene>
    <name evidence="16" type="ORF">ACHAWO_011869</name>
</gene>
<evidence type="ECO:0000256" key="5">
    <source>
        <dbReference type="ARBA" id="ARBA00022679"/>
    </source>
</evidence>
<keyword evidence="6 14" id="KW-0548">Nucleotidyltransferase</keyword>
<dbReference type="NCBIfam" id="NF006336">
    <property type="entry name" value="PRK08566.1"/>
    <property type="match status" value="1"/>
</dbReference>
<comment type="catalytic activity">
    <reaction evidence="12 14">
        <text>RNA(n) + a ribonucleoside 5'-triphosphate = RNA(n+1) + diphosphate</text>
        <dbReference type="Rhea" id="RHEA:21248"/>
        <dbReference type="Rhea" id="RHEA-COMP:14527"/>
        <dbReference type="Rhea" id="RHEA-COMP:17342"/>
        <dbReference type="ChEBI" id="CHEBI:33019"/>
        <dbReference type="ChEBI" id="CHEBI:61557"/>
        <dbReference type="ChEBI" id="CHEBI:140395"/>
        <dbReference type="EC" id="2.7.7.6"/>
    </reaction>
</comment>
<dbReference type="InterPro" id="IPR042102">
    <property type="entry name" value="RNA_pol_Rpb1_3_sf"/>
</dbReference>
<keyword evidence="5 14" id="KW-0808">Transferase</keyword>
<dbReference type="Gene3D" id="6.10.250.2940">
    <property type="match status" value="1"/>
</dbReference>
<evidence type="ECO:0000256" key="12">
    <source>
        <dbReference type="ARBA" id="ARBA00048552"/>
    </source>
</evidence>
<proteinExistence type="inferred from homology"/>
<protein>
    <recommendedName>
        <fullName evidence="14">DNA-directed RNA polymerase subunit</fullName>
        <ecNumber evidence="14">2.7.7.6</ecNumber>
    </recommendedName>
</protein>
<dbReference type="InterPro" id="IPR006592">
    <property type="entry name" value="RNA_pol_N"/>
</dbReference>
<comment type="function">
    <text evidence="13">DNA-dependent RNA polymerase catalyzes the transcription of DNA into RNA using the four ribonucleoside triphosphates as substrates. Largest and catalytic core component of RNA polymerase III which synthesizes small RNAs, such as 5S rRNA and tRNAs. Forms the polymerase active center together with the second largest subunit. A single-stranded DNA template strand of the promoter is positioned within the central active site cleft of Pol III. A bridging helix emanates from RPC1 and crosses the cleft near the catalytic site and is thought to promote translocation of Pol III by acting as a ratchet that moves the RNA-DNA hybrid through the active site by switching from straight to bent conformations at each step of nucleotide addition.</text>
</comment>
<dbReference type="CDD" id="cd02583">
    <property type="entry name" value="RNAP_III_RPC1_N"/>
    <property type="match status" value="1"/>
</dbReference>
<dbReference type="FunFam" id="3.30.1490.180:FF:000002">
    <property type="entry name" value="DNA-directed RNA polymerase subunit"/>
    <property type="match status" value="1"/>
</dbReference>
<dbReference type="PANTHER" id="PTHR48446">
    <property type="entry name" value="DNA-DIRECTED RNA POLYMERASE SUBUNIT BETA' N-TERMINAL SECTION"/>
    <property type="match status" value="1"/>
</dbReference>
<dbReference type="SUPFAM" id="SSF64484">
    <property type="entry name" value="beta and beta-prime subunits of DNA dependent RNA-polymerase"/>
    <property type="match status" value="1"/>
</dbReference>
<dbReference type="Pfam" id="PF00623">
    <property type="entry name" value="RNA_pol_Rpb1_2"/>
    <property type="match status" value="1"/>
</dbReference>
<keyword evidence="11" id="KW-0539">Nucleus</keyword>
<dbReference type="FunFam" id="4.10.860.120:FF:000004">
    <property type="entry name" value="DNA-directed RNA polymerase subunit"/>
    <property type="match status" value="1"/>
</dbReference>
<evidence type="ECO:0000256" key="2">
    <source>
        <dbReference type="ARBA" id="ARBA00006460"/>
    </source>
</evidence>
<comment type="caution">
    <text evidence="16">The sequence shown here is derived from an EMBL/GenBank/DDBJ whole genome shotgun (WGS) entry which is preliminary data.</text>
</comment>
<dbReference type="GO" id="GO:0005634">
    <property type="term" value="C:nucleus"/>
    <property type="evidence" value="ECO:0007669"/>
    <property type="project" value="UniProtKB-SubCell"/>
</dbReference>
<comment type="similarity">
    <text evidence="2 14">Belongs to the RNA polymerase beta' chain family.</text>
</comment>
<dbReference type="SMART" id="SM00663">
    <property type="entry name" value="RPOLA_N"/>
    <property type="match status" value="1"/>
</dbReference>
<dbReference type="FunFam" id="1.10.150.390:FF:000003">
    <property type="entry name" value="DNA-directed RNA polymerase subunit"/>
    <property type="match status" value="1"/>
</dbReference>
<comment type="subunit">
    <text evidence="3">Component of the RNA polymerase III (Pol III) complex consisting of 17 subunits.</text>
</comment>
<evidence type="ECO:0000256" key="7">
    <source>
        <dbReference type="ARBA" id="ARBA00022723"/>
    </source>
</evidence>
<dbReference type="InterPro" id="IPR044893">
    <property type="entry name" value="RNA_pol_Rpb1_clamp_domain"/>
</dbReference>
<feature type="domain" description="RNA polymerase N-terminal" evidence="15">
    <location>
        <begin position="256"/>
        <end position="561"/>
    </location>
</feature>
<dbReference type="GO" id="GO:0046872">
    <property type="term" value="F:metal ion binding"/>
    <property type="evidence" value="ECO:0007669"/>
    <property type="project" value="UniProtKB-KW"/>
</dbReference>
<dbReference type="Proteomes" id="UP001530400">
    <property type="component" value="Unassembled WGS sequence"/>
</dbReference>
<dbReference type="Pfam" id="PF04983">
    <property type="entry name" value="RNA_pol_Rpb1_3"/>
    <property type="match status" value="1"/>
</dbReference>
<dbReference type="Gene3D" id="1.10.150.390">
    <property type="match status" value="1"/>
</dbReference>
<dbReference type="InterPro" id="IPR007083">
    <property type="entry name" value="RNA_pol_Rpb1_4"/>
</dbReference>
<dbReference type="EC" id="2.7.7.6" evidence="14"/>
<dbReference type="FunFam" id="2.40.40.20:FF:000019">
    <property type="entry name" value="DNA-directed RNA polymerase II subunit RPB1"/>
    <property type="match status" value="1"/>
</dbReference>
<dbReference type="InterPro" id="IPR035697">
    <property type="entry name" value="RNAP_III_RPC1_N"/>
</dbReference>
<dbReference type="InterPro" id="IPR007066">
    <property type="entry name" value="RNA_pol_Rpb1_3"/>
</dbReference>
<evidence type="ECO:0000313" key="17">
    <source>
        <dbReference type="Proteomes" id="UP001530400"/>
    </source>
</evidence>
<accession>A0ABD3NJ86</accession>
<dbReference type="InterPro" id="IPR015700">
    <property type="entry name" value="RPC1"/>
</dbReference>
<keyword evidence="4 14" id="KW-0240">DNA-directed RNA polymerase</keyword>
<evidence type="ECO:0000256" key="1">
    <source>
        <dbReference type="ARBA" id="ARBA00004123"/>
    </source>
</evidence>
<dbReference type="InterPro" id="IPR007081">
    <property type="entry name" value="RNA_pol_Rpb1_5"/>
</dbReference>
<evidence type="ECO:0000259" key="15">
    <source>
        <dbReference type="SMART" id="SM00663"/>
    </source>
</evidence>
<keyword evidence="10 14" id="KW-0804">Transcription</keyword>
<keyword evidence="17" id="KW-1185">Reference proteome</keyword>
<dbReference type="InterPro" id="IPR038120">
    <property type="entry name" value="Rpb1_funnel_sf"/>
</dbReference>
<sequence>MTVSTHTPTQQCLLQESTTPKQISHLQFGLLSPSDMQRLAEFEVNSRDLFTMPARTPAPCGVLDPRLGVSDKTSTCATCKLKLADCAGHFGYIRLALPCFHIGYLKHTLNILQCICKTCSRVLLADSERKSVLKRMRNPRTDILGRSSSFKKVLDKCKKARDCPYCHKPNGTVKKVHGAPTLKLVHERYKGRHMEGEVEDLLNSLSGAMAANPEINHALKVAVEDLLPTRVLTLFQAMTDEDCEVLWITPCIGRPENLIIQHVLVPPVPIRPSVAMDGGGGSNEDDLTVKLLEIINVNVALELNMTRNPQTKTIMEGWDVLQSQVSAYINGDQPGLKREIGHKPIRGLCQRLKGKQGRFRGNLSGKRVDFSARTVISPDPNLRVDQVGVPVHVAKIMTYPEQVSRYNIEKLRERVRNGPDVHPGANLIRQAGENSFVKSLAFGDKERAAQSLRIGDIVERHMEDGDIVLFNRQPSLHKQSIMSHHAKVMPWRTFRFNICVCAPYNADFDGDEMNMHLPQTEEARSEAKMLMGVHHNLATPRNGEPLVACSQDFLSAAYLITQRDQFFPRELFCSLVAYFGLAEEEVDVPVPAILKPVPLWTGKQVFTCIIKPNRHTTSFVNFEMKEKNYDTNQKMKHFCPNDGWVAFRNSELVSGNIAKKTIGDGSKTGLLYVLLRDAGPEYAAMFMDRFSKLCSRYFGMHRGFSIGISDVSPSAKLKKMKHDILSQGYDKAEEALRKYDEGTLELRPGCDLLQSLEEILNGILGKLREAAGQEAMKALNWSNTPRIMAECGSKGSPLNISQMMACVGQQAVGGKYVFTVTLNARYECESTLTSQLFPYCHSQGMRIQDGFVNRTLPHFEYHSLTPAAKGFVANSFFSGLTATEFIFHTMGGREGLVDTAVKTAETGYMARRLMKALEDLSLRYDNSVRNSENTVVQFTYGDDSLNPEKMENNDRPVDFDRLHLSVTQLFPCPDETCLLNQELMDKINASLESKDFQGLLPKGKKFLDEIKVFFKGIIQTQEELLESCDCDQVQHRLWNSCRFTTTQVDEFLKIAYSKYTKAMVEPGESVGAIGAQSISEPGTQMTLKTFHFAGVSSMNVTLGVPRLKEIINASKNISTPIITAKLVQSDNKVGARIVKAGIEKTTIGEIAIYIKEVYSGGDCYLSIQLDSEAIQQLRLNIDSASVRRCILKGVRGQTRPPVLRMLSEKHVLVKKGSRSKLRVFVPDKGDTPTYFIMQALKVALPKVIVQGISTVNRAVINEENKGGKTDYHLLVEGYGLAEVMGSPGIDGSYTTTNHIIEVEQTLGVEAARTSISSEISYIMNAYGIGIDSRHLLLLSDIMTFKGEVLGITRFGVAKMRESVLMLASFEKTTDHLFDAAVHGRTDAIDGVSECIIMGIPIPIGTGLFKLIKRATKASQPEPVPSVVSRGLLLGGGWR</sequence>
<reference evidence="16 17" key="1">
    <citation type="submission" date="2024-10" db="EMBL/GenBank/DDBJ databases">
        <title>Updated reference genomes for cyclostephanoid diatoms.</title>
        <authorList>
            <person name="Roberts W.R."/>
            <person name="Alverson A.J."/>
        </authorList>
    </citation>
    <scope>NUCLEOTIDE SEQUENCE [LARGE SCALE GENOMIC DNA]</scope>
    <source>
        <strain evidence="16 17">AJA010-31</strain>
    </source>
</reference>
<dbReference type="Pfam" id="PF04997">
    <property type="entry name" value="RNA_pol_Rpb1_1"/>
    <property type="match status" value="1"/>
</dbReference>
<dbReference type="FunFam" id="1.10.274.100:FF:000008">
    <property type="entry name" value="DNA-directed RNA polymerase subunit"/>
    <property type="match status" value="1"/>
</dbReference>
<keyword evidence="8" id="KW-0862">Zinc</keyword>
<dbReference type="InterPro" id="IPR000722">
    <property type="entry name" value="RNA_pol_asu"/>
</dbReference>
<keyword evidence="9" id="KW-0460">Magnesium</keyword>
<evidence type="ECO:0000313" key="16">
    <source>
        <dbReference type="EMBL" id="KAL3775937.1"/>
    </source>
</evidence>
<dbReference type="CDD" id="cd02736">
    <property type="entry name" value="RNAP_III_Rpc1_C"/>
    <property type="match status" value="1"/>
</dbReference>
<evidence type="ECO:0000256" key="9">
    <source>
        <dbReference type="ARBA" id="ARBA00022842"/>
    </source>
</evidence>
<evidence type="ECO:0000256" key="3">
    <source>
        <dbReference type="ARBA" id="ARBA00011206"/>
    </source>
</evidence>
<evidence type="ECO:0000256" key="4">
    <source>
        <dbReference type="ARBA" id="ARBA00022478"/>
    </source>
</evidence>
<dbReference type="Gene3D" id="4.10.860.120">
    <property type="entry name" value="RNA polymerase II, clamp domain"/>
    <property type="match status" value="1"/>
</dbReference>
<dbReference type="Gene3D" id="1.10.132.30">
    <property type="match status" value="1"/>
</dbReference>
<evidence type="ECO:0000256" key="10">
    <source>
        <dbReference type="ARBA" id="ARBA00023163"/>
    </source>
</evidence>
<dbReference type="Pfam" id="PF05000">
    <property type="entry name" value="RNA_pol_Rpb1_4"/>
    <property type="match status" value="1"/>
</dbReference>
<dbReference type="Gene3D" id="6.20.50.80">
    <property type="match status" value="1"/>
</dbReference>
<dbReference type="GO" id="GO:0000428">
    <property type="term" value="C:DNA-directed RNA polymerase complex"/>
    <property type="evidence" value="ECO:0007669"/>
    <property type="project" value="UniProtKB-KW"/>
</dbReference>
<comment type="subcellular location">
    <subcellularLocation>
        <location evidence="1">Nucleus</location>
    </subcellularLocation>
</comment>
<evidence type="ECO:0000256" key="8">
    <source>
        <dbReference type="ARBA" id="ARBA00022833"/>
    </source>
</evidence>
<evidence type="ECO:0000256" key="6">
    <source>
        <dbReference type="ARBA" id="ARBA00022695"/>
    </source>
</evidence>
<dbReference type="Gene3D" id="2.40.40.20">
    <property type="match status" value="1"/>
</dbReference>
<dbReference type="EMBL" id="JALLPJ020001126">
    <property type="protein sequence ID" value="KAL3775937.1"/>
    <property type="molecule type" value="Genomic_DNA"/>
</dbReference>
<evidence type="ECO:0000256" key="14">
    <source>
        <dbReference type="RuleBase" id="RU004279"/>
    </source>
</evidence>
<dbReference type="Gene3D" id="3.30.1490.180">
    <property type="entry name" value="RNA polymerase ii"/>
    <property type="match status" value="1"/>
</dbReference>